<dbReference type="AlphaFoldDB" id="A0AAN6NTB1"/>
<name>A0AAN6NTB1_9PEZI</name>
<dbReference type="GO" id="GO:0008239">
    <property type="term" value="F:dipeptidyl-peptidase activity"/>
    <property type="evidence" value="ECO:0007669"/>
    <property type="project" value="TreeGrafter"/>
</dbReference>
<comment type="caution">
    <text evidence="6">The sequence shown here is derived from an EMBL/GenBank/DDBJ whole genome shotgun (WGS) entry which is preliminary data.</text>
</comment>
<dbReference type="PANTHER" id="PTHR11010:SF117">
    <property type="entry name" value="SERINE PROTEASE 16"/>
    <property type="match status" value="1"/>
</dbReference>
<comment type="similarity">
    <text evidence="1">Belongs to the peptidase S28 family.</text>
</comment>
<reference evidence="6" key="2">
    <citation type="submission" date="2023-06" db="EMBL/GenBank/DDBJ databases">
        <authorList>
            <consortium name="Lawrence Berkeley National Laboratory"/>
            <person name="Mondo S.J."/>
            <person name="Hensen N."/>
            <person name="Bonometti L."/>
            <person name="Westerberg I."/>
            <person name="Brannstrom I.O."/>
            <person name="Guillou S."/>
            <person name="Cros-Aarteil S."/>
            <person name="Calhoun S."/>
            <person name="Haridas S."/>
            <person name="Kuo A."/>
            <person name="Pangilinan J."/>
            <person name="Riley R."/>
            <person name="Labutti K."/>
            <person name="Andreopoulos B."/>
            <person name="Lipzen A."/>
            <person name="Chen C."/>
            <person name="Yanf M."/>
            <person name="Daum C."/>
            <person name="Ng V."/>
            <person name="Clum A."/>
            <person name="Steindorff A."/>
            <person name="Ohm R."/>
            <person name="Martin F."/>
            <person name="Silar P."/>
            <person name="Natvig D."/>
            <person name="Lalanne C."/>
            <person name="Gautier V."/>
            <person name="Ament-Velasquez S.L."/>
            <person name="Kruys A."/>
            <person name="Hutchinson M.I."/>
            <person name="Powell A.J."/>
            <person name="Barry K."/>
            <person name="Miller A.N."/>
            <person name="Grigoriev I.V."/>
            <person name="Debuchy R."/>
            <person name="Gladieux P."/>
            <person name="Thoren M.H."/>
            <person name="Johannesson H."/>
        </authorList>
    </citation>
    <scope>NUCLEOTIDE SEQUENCE</scope>
    <source>
        <strain evidence="6">CBS 626.80</strain>
    </source>
</reference>
<dbReference type="SUPFAM" id="SSF53474">
    <property type="entry name" value="alpha/beta-Hydrolases"/>
    <property type="match status" value="1"/>
</dbReference>
<evidence type="ECO:0000256" key="1">
    <source>
        <dbReference type="ARBA" id="ARBA00011079"/>
    </source>
</evidence>
<keyword evidence="7" id="KW-1185">Reference proteome</keyword>
<sequence>MKLSPGAVLPFAAWTAPKASLRGTPEITPSSTTKGVSLAINNLVGASCGWFEQPVDYNDPKLGTWQQQYCVSREWWAGPGSPVVFMTPGEEPIIRSVSSSLGYTFLQNTTMPGMYAQAIGTVTVVLEHRYFGGSSPYDSFDSETLQYLTTKQAAADIDNFAQKIQFRFDKNQTSNSPKAASSSPPWIYYGASYTATIGSWIEQFHLGVFHAFHLSSAIVEANPDNWYYYDTIRQGIDALWNGTKYGNGASCSLALNIVNTGKETGGYKDILRLCNAVVADNHTIDGGVLGTVPAPVKNFASYFVQKFIDSTCTYFDVWGQDDPLWCLNTHDLLNPFFEARTLGNPWRTYLKANLDMTPGYWQRQCEMHFPTAENGYQYGSAKGKTTEMLNKRTGGWRRVKERKRVVWTNGNKEKALAANTEFDPWGSTAMSSELRPGGPLKLTEDAPVFLIKNAQHADDAFTEAGMKGAGHTMNPEVVKVQEKAVEIMKGWVAEFKAPAMK</sequence>
<dbReference type="Pfam" id="PF05577">
    <property type="entry name" value="Peptidase_S28"/>
    <property type="match status" value="1"/>
</dbReference>
<dbReference type="Gene3D" id="3.40.50.1820">
    <property type="entry name" value="alpha/beta hydrolase"/>
    <property type="match status" value="1"/>
</dbReference>
<dbReference type="GO" id="GO:0006508">
    <property type="term" value="P:proteolysis"/>
    <property type="evidence" value="ECO:0007669"/>
    <property type="project" value="UniProtKB-KW"/>
</dbReference>
<keyword evidence="3" id="KW-0732">Signal</keyword>
<dbReference type="InterPro" id="IPR029058">
    <property type="entry name" value="AB_hydrolase_fold"/>
</dbReference>
<evidence type="ECO:0000256" key="3">
    <source>
        <dbReference type="ARBA" id="ARBA00022729"/>
    </source>
</evidence>
<evidence type="ECO:0000256" key="2">
    <source>
        <dbReference type="ARBA" id="ARBA00022670"/>
    </source>
</evidence>
<protein>
    <submittedName>
        <fullName evidence="6">Serine carboxypeptidase S28-domain-containing protein</fullName>
    </submittedName>
</protein>
<proteinExistence type="inferred from homology"/>
<dbReference type="Proteomes" id="UP001303222">
    <property type="component" value="Unassembled WGS sequence"/>
</dbReference>
<evidence type="ECO:0000313" key="7">
    <source>
        <dbReference type="Proteomes" id="UP001303222"/>
    </source>
</evidence>
<keyword evidence="2" id="KW-0645">Protease</keyword>
<gene>
    <name evidence="6" type="ORF">QBC32DRAFT_391970</name>
</gene>
<evidence type="ECO:0000256" key="5">
    <source>
        <dbReference type="ARBA" id="ARBA00023180"/>
    </source>
</evidence>
<evidence type="ECO:0000256" key="4">
    <source>
        <dbReference type="ARBA" id="ARBA00022801"/>
    </source>
</evidence>
<keyword evidence="5" id="KW-0325">Glycoprotein</keyword>
<dbReference type="GO" id="GO:0070008">
    <property type="term" value="F:serine-type exopeptidase activity"/>
    <property type="evidence" value="ECO:0007669"/>
    <property type="project" value="InterPro"/>
</dbReference>
<accession>A0AAN6NTB1</accession>
<dbReference type="PANTHER" id="PTHR11010">
    <property type="entry name" value="PROTEASE S28 PRO-X CARBOXYPEPTIDASE-RELATED"/>
    <property type="match status" value="1"/>
</dbReference>
<dbReference type="GO" id="GO:0004180">
    <property type="term" value="F:carboxypeptidase activity"/>
    <property type="evidence" value="ECO:0007669"/>
    <property type="project" value="UniProtKB-KW"/>
</dbReference>
<organism evidence="6 7">
    <name type="scientific">Pseudoneurospora amorphoporcata</name>
    <dbReference type="NCBI Taxonomy" id="241081"/>
    <lineage>
        <taxon>Eukaryota</taxon>
        <taxon>Fungi</taxon>
        <taxon>Dikarya</taxon>
        <taxon>Ascomycota</taxon>
        <taxon>Pezizomycotina</taxon>
        <taxon>Sordariomycetes</taxon>
        <taxon>Sordariomycetidae</taxon>
        <taxon>Sordariales</taxon>
        <taxon>Sordariaceae</taxon>
        <taxon>Pseudoneurospora</taxon>
    </lineage>
</organism>
<dbReference type="InterPro" id="IPR008758">
    <property type="entry name" value="Peptidase_S28"/>
</dbReference>
<dbReference type="EMBL" id="MU859142">
    <property type="protein sequence ID" value="KAK3951670.1"/>
    <property type="molecule type" value="Genomic_DNA"/>
</dbReference>
<evidence type="ECO:0000313" key="6">
    <source>
        <dbReference type="EMBL" id="KAK3951670.1"/>
    </source>
</evidence>
<reference evidence="6" key="1">
    <citation type="journal article" date="2023" name="Mol. Phylogenet. Evol.">
        <title>Genome-scale phylogeny and comparative genomics of the fungal order Sordariales.</title>
        <authorList>
            <person name="Hensen N."/>
            <person name="Bonometti L."/>
            <person name="Westerberg I."/>
            <person name="Brannstrom I.O."/>
            <person name="Guillou S."/>
            <person name="Cros-Aarteil S."/>
            <person name="Calhoun S."/>
            <person name="Haridas S."/>
            <person name="Kuo A."/>
            <person name="Mondo S."/>
            <person name="Pangilinan J."/>
            <person name="Riley R."/>
            <person name="LaButti K."/>
            <person name="Andreopoulos B."/>
            <person name="Lipzen A."/>
            <person name="Chen C."/>
            <person name="Yan M."/>
            <person name="Daum C."/>
            <person name="Ng V."/>
            <person name="Clum A."/>
            <person name="Steindorff A."/>
            <person name="Ohm R.A."/>
            <person name="Martin F."/>
            <person name="Silar P."/>
            <person name="Natvig D.O."/>
            <person name="Lalanne C."/>
            <person name="Gautier V."/>
            <person name="Ament-Velasquez S.L."/>
            <person name="Kruys A."/>
            <person name="Hutchinson M.I."/>
            <person name="Powell A.J."/>
            <person name="Barry K."/>
            <person name="Miller A.N."/>
            <person name="Grigoriev I.V."/>
            <person name="Debuchy R."/>
            <person name="Gladieux P."/>
            <person name="Hiltunen Thoren M."/>
            <person name="Johannesson H."/>
        </authorList>
    </citation>
    <scope>NUCLEOTIDE SEQUENCE</scope>
    <source>
        <strain evidence="6">CBS 626.80</strain>
    </source>
</reference>
<keyword evidence="4" id="KW-0378">Hydrolase</keyword>
<keyword evidence="6" id="KW-0121">Carboxypeptidase</keyword>